<dbReference type="GO" id="GO:0000166">
    <property type="term" value="F:nucleotide binding"/>
    <property type="evidence" value="ECO:0007669"/>
    <property type="project" value="InterPro"/>
</dbReference>
<dbReference type="Proteomes" id="UP000284751">
    <property type="component" value="Unassembled WGS sequence"/>
</dbReference>
<gene>
    <name evidence="3" type="ORF">DWY99_02545</name>
</gene>
<dbReference type="Gene3D" id="3.30.360.10">
    <property type="entry name" value="Dihydrodipicolinate Reductase, domain 2"/>
    <property type="match status" value="1"/>
</dbReference>
<dbReference type="PANTHER" id="PTHR43054:SF1">
    <property type="entry name" value="SCYLLO-INOSITOL 2-DEHYDROGENASE (NADP(+)) IOLU"/>
    <property type="match status" value="1"/>
</dbReference>
<dbReference type="InterPro" id="IPR000683">
    <property type="entry name" value="Gfo/Idh/MocA-like_OxRdtase_N"/>
</dbReference>
<organism evidence="3 4">
    <name type="scientific">[Clostridium] leptum</name>
    <dbReference type="NCBI Taxonomy" id="1535"/>
    <lineage>
        <taxon>Bacteria</taxon>
        <taxon>Bacillati</taxon>
        <taxon>Bacillota</taxon>
        <taxon>Clostridia</taxon>
        <taxon>Eubacteriales</taxon>
        <taxon>Oscillospiraceae</taxon>
        <taxon>Oscillospiraceae incertae sedis</taxon>
    </lineage>
</organism>
<evidence type="ECO:0000313" key="4">
    <source>
        <dbReference type="Proteomes" id="UP000284751"/>
    </source>
</evidence>
<dbReference type="Gene3D" id="3.40.50.720">
    <property type="entry name" value="NAD(P)-binding Rossmann-like Domain"/>
    <property type="match status" value="1"/>
</dbReference>
<dbReference type="InterPro" id="IPR036291">
    <property type="entry name" value="NAD(P)-bd_dom_sf"/>
</dbReference>
<proteinExistence type="predicted"/>
<protein>
    <submittedName>
        <fullName evidence="3">Gfo/Idh/MocA family oxidoreductase</fullName>
    </submittedName>
</protein>
<dbReference type="SUPFAM" id="SSF55347">
    <property type="entry name" value="Glyceraldehyde-3-phosphate dehydrogenase-like, C-terminal domain"/>
    <property type="match status" value="1"/>
</dbReference>
<dbReference type="SUPFAM" id="SSF51735">
    <property type="entry name" value="NAD(P)-binding Rossmann-fold domains"/>
    <property type="match status" value="1"/>
</dbReference>
<dbReference type="InterPro" id="IPR055170">
    <property type="entry name" value="GFO_IDH_MocA-like_dom"/>
</dbReference>
<dbReference type="PANTHER" id="PTHR43054">
    <property type="match status" value="1"/>
</dbReference>
<evidence type="ECO:0000313" key="3">
    <source>
        <dbReference type="EMBL" id="RGQ43689.1"/>
    </source>
</evidence>
<accession>A0A412B099</accession>
<sequence>MIRLAVVGTNFITDRLLSALPLSGQFSLTAVYSRSLARAEEYGKAHGASYFYNSLEELAKSSQVDAVYVASPNSFHAAQSIMLLTGKKHVLCEKPAASNAWEWSAMVRAAERNGVVVLEAMRPVFHPGFQAIKDCLPRLGTLRRATFIYCQYSSRYDKFKNGIVENAFDPRLSNSALMDIGCYCVHPLVALFGKPSSILAQSVRLSNGFEGAGTILAAYPQMQAELLYSKISNSKLSSEIQGENGSMLIEGINIPKKVTLCWNQGKQEQITFSFEEQDMCYELNAFAQMIYKEQSPKKWNHWTELELELMDEARKQAGIFFPADSNRQ</sequence>
<dbReference type="Pfam" id="PF01408">
    <property type="entry name" value="GFO_IDH_MocA"/>
    <property type="match status" value="1"/>
</dbReference>
<feature type="domain" description="GFO/IDH/MocA-like oxidoreductase" evidence="2">
    <location>
        <begin position="139"/>
        <end position="247"/>
    </location>
</feature>
<dbReference type="Pfam" id="PF22725">
    <property type="entry name" value="GFO_IDH_MocA_C3"/>
    <property type="match status" value="1"/>
</dbReference>
<comment type="caution">
    <text evidence="3">The sequence shown here is derived from an EMBL/GenBank/DDBJ whole genome shotgun (WGS) entry which is preliminary data.</text>
</comment>
<name>A0A412B099_9FIRM</name>
<evidence type="ECO:0000259" key="2">
    <source>
        <dbReference type="Pfam" id="PF22725"/>
    </source>
</evidence>
<evidence type="ECO:0000259" key="1">
    <source>
        <dbReference type="Pfam" id="PF01408"/>
    </source>
</evidence>
<feature type="domain" description="Gfo/Idh/MocA-like oxidoreductase N-terminal" evidence="1">
    <location>
        <begin position="2"/>
        <end position="118"/>
    </location>
</feature>
<dbReference type="EMBL" id="QRTC01000005">
    <property type="protein sequence ID" value="RGQ43689.1"/>
    <property type="molecule type" value="Genomic_DNA"/>
</dbReference>
<reference evidence="3 4" key="1">
    <citation type="submission" date="2018-08" db="EMBL/GenBank/DDBJ databases">
        <title>A genome reference for cultivated species of the human gut microbiota.</title>
        <authorList>
            <person name="Zou Y."/>
            <person name="Xue W."/>
            <person name="Luo G."/>
        </authorList>
    </citation>
    <scope>NUCLEOTIDE SEQUENCE [LARGE SCALE GENOMIC DNA]</scope>
    <source>
        <strain evidence="3 4">AF28-26</strain>
    </source>
</reference>
<dbReference type="AlphaFoldDB" id="A0A412B099"/>